<reference evidence="2 3" key="1">
    <citation type="submission" date="2024-12" db="EMBL/GenBank/DDBJ databases">
        <title>The unique morphological basis and parallel evolutionary history of personate flowers in Penstemon.</title>
        <authorList>
            <person name="Depatie T.H."/>
            <person name="Wessinger C.A."/>
        </authorList>
    </citation>
    <scope>NUCLEOTIDE SEQUENCE [LARGE SCALE GENOMIC DNA]</scope>
    <source>
        <strain evidence="2">WTNN_2</strain>
        <tissue evidence="2">Leaf</tissue>
    </source>
</reference>
<feature type="compositionally biased region" description="Low complexity" evidence="1">
    <location>
        <begin position="17"/>
        <end position="51"/>
    </location>
</feature>
<evidence type="ECO:0000256" key="1">
    <source>
        <dbReference type="SAM" id="MobiDB-lite"/>
    </source>
</evidence>
<keyword evidence="3" id="KW-1185">Reference proteome</keyword>
<name>A0ABD3SM92_9LAMI</name>
<feature type="region of interest" description="Disordered" evidence="1">
    <location>
        <begin position="1"/>
        <end position="61"/>
    </location>
</feature>
<dbReference type="AlphaFoldDB" id="A0ABD3SM92"/>
<protein>
    <submittedName>
        <fullName evidence="2">Uncharacterized protein</fullName>
    </submittedName>
</protein>
<evidence type="ECO:0000313" key="2">
    <source>
        <dbReference type="EMBL" id="KAL3825475.1"/>
    </source>
</evidence>
<sequence length="74" mass="8011">MEGIQKAYRSAMSQAQESTAKLSSLASSLEKGKSIDSASSSSGMGSSTDQSRLLLTTRPPRTEFVMHMTKIEIR</sequence>
<evidence type="ECO:0000313" key="3">
    <source>
        <dbReference type="Proteomes" id="UP001634393"/>
    </source>
</evidence>
<dbReference type="EMBL" id="JBJXBP010000006">
    <property type="protein sequence ID" value="KAL3825475.1"/>
    <property type="molecule type" value="Genomic_DNA"/>
</dbReference>
<comment type="caution">
    <text evidence="2">The sequence shown here is derived from an EMBL/GenBank/DDBJ whole genome shotgun (WGS) entry which is preliminary data.</text>
</comment>
<gene>
    <name evidence="2" type="ORF">ACJIZ3_021504</name>
</gene>
<organism evidence="2 3">
    <name type="scientific">Penstemon smallii</name>
    <dbReference type="NCBI Taxonomy" id="265156"/>
    <lineage>
        <taxon>Eukaryota</taxon>
        <taxon>Viridiplantae</taxon>
        <taxon>Streptophyta</taxon>
        <taxon>Embryophyta</taxon>
        <taxon>Tracheophyta</taxon>
        <taxon>Spermatophyta</taxon>
        <taxon>Magnoliopsida</taxon>
        <taxon>eudicotyledons</taxon>
        <taxon>Gunneridae</taxon>
        <taxon>Pentapetalae</taxon>
        <taxon>asterids</taxon>
        <taxon>lamiids</taxon>
        <taxon>Lamiales</taxon>
        <taxon>Plantaginaceae</taxon>
        <taxon>Cheloneae</taxon>
        <taxon>Penstemon</taxon>
    </lineage>
</organism>
<accession>A0ABD3SM92</accession>
<dbReference type="Proteomes" id="UP001634393">
    <property type="component" value="Unassembled WGS sequence"/>
</dbReference>
<proteinExistence type="predicted"/>